<dbReference type="PANTHER" id="PTHR43649:SF31">
    <property type="entry name" value="SN-GLYCEROL-3-PHOSPHATE-BINDING PERIPLASMIC PROTEIN UGPB"/>
    <property type="match status" value="1"/>
</dbReference>
<dbReference type="PANTHER" id="PTHR43649">
    <property type="entry name" value="ARABINOSE-BINDING PROTEIN-RELATED"/>
    <property type="match status" value="1"/>
</dbReference>
<comment type="caution">
    <text evidence="5">The sequence shown here is derived from an EMBL/GenBank/DDBJ whole genome shotgun (WGS) entry which is preliminary data.</text>
</comment>
<organism evidence="5 6">
    <name type="scientific">Mycolicibacterium frederiksbergense</name>
    <dbReference type="NCBI Taxonomy" id="117567"/>
    <lineage>
        <taxon>Bacteria</taxon>
        <taxon>Bacillati</taxon>
        <taxon>Actinomycetota</taxon>
        <taxon>Actinomycetes</taxon>
        <taxon>Mycobacteriales</taxon>
        <taxon>Mycobacteriaceae</taxon>
        <taxon>Mycolicibacterium</taxon>
    </lineage>
</organism>
<dbReference type="CDD" id="cd13585">
    <property type="entry name" value="PBP2_TMBP_like"/>
    <property type="match status" value="1"/>
</dbReference>
<evidence type="ECO:0000256" key="1">
    <source>
        <dbReference type="ARBA" id="ARBA00004196"/>
    </source>
</evidence>
<accession>A0ABT6KVY3</accession>
<evidence type="ECO:0000256" key="2">
    <source>
        <dbReference type="ARBA" id="ARBA00008520"/>
    </source>
</evidence>
<dbReference type="InterPro" id="IPR050490">
    <property type="entry name" value="Bact_solute-bd_prot1"/>
</dbReference>
<dbReference type="EMBL" id="JARXVE010000002">
    <property type="protein sequence ID" value="MDH6194876.1"/>
    <property type="molecule type" value="Genomic_DNA"/>
</dbReference>
<keyword evidence="3" id="KW-0813">Transport</keyword>
<dbReference type="Gene3D" id="3.40.190.10">
    <property type="entry name" value="Periplasmic binding protein-like II"/>
    <property type="match status" value="1"/>
</dbReference>
<evidence type="ECO:0000256" key="3">
    <source>
        <dbReference type="ARBA" id="ARBA00022448"/>
    </source>
</evidence>
<gene>
    <name evidence="5" type="ORF">M2272_001505</name>
</gene>
<dbReference type="Pfam" id="PF01547">
    <property type="entry name" value="SBP_bac_1"/>
    <property type="match status" value="1"/>
</dbReference>
<keyword evidence="5" id="KW-0762">Sugar transport</keyword>
<proteinExistence type="inferred from homology"/>
<dbReference type="InterPro" id="IPR006059">
    <property type="entry name" value="SBP"/>
</dbReference>
<protein>
    <submittedName>
        <fullName evidence="5">Multiple sugar transport system substrate-binding protein</fullName>
    </submittedName>
</protein>
<dbReference type="SUPFAM" id="SSF53850">
    <property type="entry name" value="Periplasmic binding protein-like II"/>
    <property type="match status" value="1"/>
</dbReference>
<evidence type="ECO:0000256" key="4">
    <source>
        <dbReference type="ARBA" id="ARBA00022729"/>
    </source>
</evidence>
<name>A0ABT6KVY3_9MYCO</name>
<evidence type="ECO:0000313" key="5">
    <source>
        <dbReference type="EMBL" id="MDH6194876.1"/>
    </source>
</evidence>
<dbReference type="Proteomes" id="UP001160130">
    <property type="component" value="Unassembled WGS sequence"/>
</dbReference>
<keyword evidence="4" id="KW-0732">Signal</keyword>
<keyword evidence="6" id="KW-1185">Reference proteome</keyword>
<comment type="subcellular location">
    <subcellularLocation>
        <location evidence="1">Cell envelope</location>
    </subcellularLocation>
</comment>
<evidence type="ECO:0000313" key="6">
    <source>
        <dbReference type="Proteomes" id="UP001160130"/>
    </source>
</evidence>
<reference evidence="5 6" key="1">
    <citation type="submission" date="2023-04" db="EMBL/GenBank/DDBJ databases">
        <title>Forest soil microbial communities from Buena Vista Peninsula, Colon Province, Panama.</title>
        <authorList>
            <person name="Bouskill N."/>
        </authorList>
    </citation>
    <scope>NUCLEOTIDE SEQUENCE [LARGE SCALE GENOMIC DNA]</scope>
    <source>
        <strain evidence="5 6">AC80</strain>
    </source>
</reference>
<sequence length="443" mass="47916">MRLRRSSLLAAGLTLSMAVLLVAAVLLGHTTEPTGRTVVTVRLWDEQVAAAYRDSFKAFSQEHPDIEVRVNTVAYSAYFDSLRTDVAGGSADDIFWLSNSYLAGYADNGRLLDIRKTLGPNAARAWEPSVVNQFTRNDALWAVPQLTDAGIAVYFNADLIDAAGVDLAELTTLHWSDGPDDTLRPLLARLTVDEQGRTAATDGFDPNRIRQWGYNAANDMQGIYLNYIGSAGGVFAIGDRFAFDNPQAVMAFSYLVRLINDDHVAPPASATNNNGDFSRNAFLQGRMALFQSGTYNLATIANQAPFRWGVVLLPSGPKGRVSVTNGIAAAANSATRHPDAVRQVLDWMGSKRGNEYLGVKGAAIPAVLAAQPVYNSYWKARGVDVSPFFRVLRGPRIPAPGAAGFAAGYQALKPYFDEMFLGRRDVETSLADAQWAANSAAAR</sequence>
<comment type="similarity">
    <text evidence="2">Belongs to the bacterial solute-binding protein 1 family.</text>
</comment>